<reference evidence="2 3" key="2">
    <citation type="journal article" date="2013" name="Genome Announc.">
        <title>Genome Sequence of Growth-Improving Paenibacillus mucilaginosus Strain KNP414.</title>
        <authorList>
            <person name="Lu J.J."/>
            <person name="Wang J.F."/>
            <person name="Hu X.F."/>
        </authorList>
    </citation>
    <scope>NUCLEOTIDE SEQUENCE [LARGE SCALE GENOMIC DNA]</scope>
    <source>
        <strain evidence="2 3">KNP414</strain>
    </source>
</reference>
<feature type="transmembrane region" description="Helical" evidence="1">
    <location>
        <begin position="33"/>
        <end position="55"/>
    </location>
</feature>
<evidence type="ECO:0000313" key="3">
    <source>
        <dbReference type="Proteomes" id="UP000006620"/>
    </source>
</evidence>
<proteinExistence type="predicted"/>
<dbReference type="RefSeq" id="WP_013919143.1">
    <property type="nucleotide sequence ID" value="NC_015690.1"/>
</dbReference>
<dbReference type="EMBL" id="CP002869">
    <property type="protein sequence ID" value="AEI43990.1"/>
    <property type="molecule type" value="Genomic_DNA"/>
</dbReference>
<dbReference type="Proteomes" id="UP000006620">
    <property type="component" value="Chromosome"/>
</dbReference>
<evidence type="ECO:0000313" key="2">
    <source>
        <dbReference type="EMBL" id="AEI43990.1"/>
    </source>
</evidence>
<reference evidence="3" key="1">
    <citation type="submission" date="2011-06" db="EMBL/GenBank/DDBJ databases">
        <title>Complete genome sequence of Paenibacillus mucilaginosus KNP414.</title>
        <authorList>
            <person name="Wang J."/>
            <person name="Hu S."/>
            <person name="Hu X."/>
            <person name="Zhang B."/>
            <person name="Dong D."/>
            <person name="Zhang S."/>
            <person name="Zhao K."/>
            <person name="Wu D."/>
        </authorList>
    </citation>
    <scope>NUCLEOTIDE SEQUENCE [LARGE SCALE GENOMIC DNA]</scope>
    <source>
        <strain evidence="3">KNP414</strain>
    </source>
</reference>
<name>F8FI87_PAEMK</name>
<accession>F8FI87</accession>
<sequence length="64" mass="7292">MILFLLCAMLLLYPLFLDILDIRTLQDVRVITYFLPYAMGALGLTIILSGLIDLFRRKEDSGAK</sequence>
<evidence type="ECO:0000256" key="1">
    <source>
        <dbReference type="SAM" id="Phobius"/>
    </source>
</evidence>
<keyword evidence="1" id="KW-0812">Transmembrane</keyword>
<dbReference type="HOGENOM" id="CLU_2863574_0_0_9"/>
<dbReference type="PATRIC" id="fig|1036673.3.peg.5070"/>
<keyword evidence="1" id="KW-0472">Membrane</keyword>
<organism evidence="2 3">
    <name type="scientific">Paenibacillus mucilaginosus (strain KNP414)</name>
    <dbReference type="NCBI Taxonomy" id="1036673"/>
    <lineage>
        <taxon>Bacteria</taxon>
        <taxon>Bacillati</taxon>
        <taxon>Bacillota</taxon>
        <taxon>Bacilli</taxon>
        <taxon>Bacillales</taxon>
        <taxon>Paenibacillaceae</taxon>
        <taxon>Paenibacillus</taxon>
    </lineage>
</organism>
<dbReference type="AlphaFoldDB" id="F8FI87"/>
<protein>
    <submittedName>
        <fullName evidence="2">Uncharacterized protein</fullName>
    </submittedName>
</protein>
<keyword evidence="1" id="KW-1133">Transmembrane helix</keyword>
<dbReference type="KEGG" id="pms:KNP414_05466"/>
<gene>
    <name evidence="2" type="ordered locus">KNP414_05466</name>
</gene>